<name>A0AAQ6A9K5_AMPOC</name>
<dbReference type="PROSITE" id="PS50041">
    <property type="entry name" value="C_TYPE_LECTIN_2"/>
    <property type="match status" value="2"/>
</dbReference>
<dbReference type="PROSITE" id="PS00615">
    <property type="entry name" value="C_TYPE_LECTIN_1"/>
    <property type="match status" value="1"/>
</dbReference>
<dbReference type="SUPFAM" id="SSF56436">
    <property type="entry name" value="C-type lectin-like"/>
    <property type="match status" value="2"/>
</dbReference>
<dbReference type="Proteomes" id="UP001501940">
    <property type="component" value="Chromosome 9"/>
</dbReference>
<dbReference type="Ensembl" id="ENSAOCT00000045478.1">
    <property type="protein sequence ID" value="ENSAOCP00000075118.1"/>
    <property type="gene ID" value="ENSAOCG00000032717.1"/>
</dbReference>
<dbReference type="GeneTree" id="ENSGT01100000263473"/>
<sequence length="293" mass="33444">MSTGSILQPQGTITRFHHISLMKTWAEAQSYCREKFIDLATIPSQAANTEAQKEAVGHGHIWIGLYNASWRWSQEGKEVKTWVLGKANDNVGSRRCAALNVYGKWMAKDCEILDRFVCSTADKRHVLVKQYMSWWDAQTFCRKNHVDLSSIMTNMDRDFIIQLLLMSGTSNAWIGLYRGEWAWSDGKKLIYKSLESPPQWASDCTVMDQSTGTWRSRPCHDRLSFLCYSVVKPSAVSLVKIRLVGGSADLTDPMVQESILQQLRQQLVDGGIPAEVKLRWRKQPDGEVFHREE</sequence>
<keyword evidence="4" id="KW-1185">Reference proteome</keyword>
<dbReference type="Pfam" id="PF00059">
    <property type="entry name" value="Lectin_C"/>
    <property type="match status" value="2"/>
</dbReference>
<evidence type="ECO:0000313" key="3">
    <source>
        <dbReference type="Ensembl" id="ENSAOCP00000075118.1"/>
    </source>
</evidence>
<dbReference type="PANTHER" id="PTHR45784">
    <property type="entry name" value="C-TYPE LECTIN DOMAIN FAMILY 20 MEMBER A-RELATED"/>
    <property type="match status" value="1"/>
</dbReference>
<feature type="domain" description="C-type lectin" evidence="2">
    <location>
        <begin position="23"/>
        <end position="119"/>
    </location>
</feature>
<reference evidence="3" key="3">
    <citation type="submission" date="2025-09" db="UniProtKB">
        <authorList>
            <consortium name="Ensembl"/>
        </authorList>
    </citation>
    <scope>IDENTIFICATION</scope>
</reference>
<protein>
    <recommendedName>
        <fullName evidence="2">C-type lectin domain-containing protein</fullName>
    </recommendedName>
</protein>
<feature type="domain" description="C-type lectin" evidence="2">
    <location>
        <begin position="120"/>
        <end position="228"/>
    </location>
</feature>
<organism evidence="3 4">
    <name type="scientific">Amphiprion ocellaris</name>
    <name type="common">Clown anemonefish</name>
    <dbReference type="NCBI Taxonomy" id="80972"/>
    <lineage>
        <taxon>Eukaryota</taxon>
        <taxon>Metazoa</taxon>
        <taxon>Chordata</taxon>
        <taxon>Craniata</taxon>
        <taxon>Vertebrata</taxon>
        <taxon>Euteleostomi</taxon>
        <taxon>Actinopterygii</taxon>
        <taxon>Neopterygii</taxon>
        <taxon>Teleostei</taxon>
        <taxon>Neoteleostei</taxon>
        <taxon>Acanthomorphata</taxon>
        <taxon>Ovalentaria</taxon>
        <taxon>Pomacentridae</taxon>
        <taxon>Amphiprion</taxon>
    </lineage>
</organism>
<dbReference type="Gene3D" id="3.10.100.10">
    <property type="entry name" value="Mannose-Binding Protein A, subunit A"/>
    <property type="match status" value="2"/>
</dbReference>
<dbReference type="SMART" id="SM00034">
    <property type="entry name" value="CLECT"/>
    <property type="match status" value="2"/>
</dbReference>
<dbReference type="PANTHER" id="PTHR45784:SF3">
    <property type="entry name" value="C-TYPE LECTIN DOMAIN FAMILY 4 MEMBER K-LIKE-RELATED"/>
    <property type="match status" value="1"/>
</dbReference>
<proteinExistence type="predicted"/>
<dbReference type="AlphaFoldDB" id="A0AAQ6A9K5"/>
<dbReference type="InterPro" id="IPR016186">
    <property type="entry name" value="C-type_lectin-like/link_sf"/>
</dbReference>
<evidence type="ECO:0000313" key="4">
    <source>
        <dbReference type="Proteomes" id="UP001501940"/>
    </source>
</evidence>
<keyword evidence="1" id="KW-1015">Disulfide bond</keyword>
<reference evidence="3" key="2">
    <citation type="submission" date="2025-08" db="UniProtKB">
        <authorList>
            <consortium name="Ensembl"/>
        </authorList>
    </citation>
    <scope>IDENTIFICATION</scope>
</reference>
<reference evidence="3 4" key="1">
    <citation type="submission" date="2022-01" db="EMBL/GenBank/DDBJ databases">
        <title>A chromosome-scale genome assembly of the false clownfish, Amphiprion ocellaris.</title>
        <authorList>
            <person name="Ryu T."/>
        </authorList>
    </citation>
    <scope>NUCLEOTIDE SEQUENCE [LARGE SCALE GENOMIC DNA]</scope>
</reference>
<evidence type="ECO:0000259" key="2">
    <source>
        <dbReference type="PROSITE" id="PS50041"/>
    </source>
</evidence>
<dbReference type="InterPro" id="IPR001304">
    <property type="entry name" value="C-type_lectin-like"/>
</dbReference>
<dbReference type="InterPro" id="IPR016187">
    <property type="entry name" value="CTDL_fold"/>
</dbReference>
<accession>A0AAQ6A9K5</accession>
<evidence type="ECO:0000256" key="1">
    <source>
        <dbReference type="ARBA" id="ARBA00023157"/>
    </source>
</evidence>
<dbReference type="InterPro" id="IPR018378">
    <property type="entry name" value="C-type_lectin_CS"/>
</dbReference>